<dbReference type="STRING" id="863239.GCA_000213935_02192"/>
<dbReference type="InterPro" id="IPR037171">
    <property type="entry name" value="NagB/RpiA_transferase-like"/>
</dbReference>
<proteinExistence type="predicted"/>
<accession>A0A3D4SXU6</accession>
<evidence type="ECO:0000313" key="2">
    <source>
        <dbReference type="EMBL" id="HCT14106.1"/>
    </source>
</evidence>
<evidence type="ECO:0000256" key="1">
    <source>
        <dbReference type="SAM" id="MobiDB-lite"/>
    </source>
</evidence>
<feature type="region of interest" description="Disordered" evidence="1">
    <location>
        <begin position="1"/>
        <end position="37"/>
    </location>
</feature>
<name>A0A3D4SXU6_9CORY</name>
<comment type="caution">
    <text evidence="2">The sequence shown here is derived from an EMBL/GenBank/DDBJ whole genome shotgun (WGS) entry which is preliminary data.</text>
</comment>
<feature type="non-terminal residue" evidence="2">
    <location>
        <position position="148"/>
    </location>
</feature>
<dbReference type="Gene3D" id="3.40.50.10420">
    <property type="entry name" value="NagB/RpiA/CoA transferase-like"/>
    <property type="match status" value="1"/>
</dbReference>
<evidence type="ECO:0000313" key="3">
    <source>
        <dbReference type="Proteomes" id="UP000261739"/>
    </source>
</evidence>
<reference evidence="2 3" key="1">
    <citation type="journal article" date="2018" name="Nat. Biotechnol.">
        <title>A standardized bacterial taxonomy based on genome phylogeny substantially revises the tree of life.</title>
        <authorList>
            <person name="Parks D.H."/>
            <person name="Chuvochina M."/>
            <person name="Waite D.W."/>
            <person name="Rinke C."/>
            <person name="Skarshewski A."/>
            <person name="Chaumeil P.A."/>
            <person name="Hugenholtz P."/>
        </authorList>
    </citation>
    <scope>NUCLEOTIDE SEQUENCE [LARGE SCALE GENOMIC DNA]</scope>
    <source>
        <strain evidence="2">UBA11247</strain>
    </source>
</reference>
<gene>
    <name evidence="2" type="ORF">DIW82_04735</name>
</gene>
<sequence length="148" mass="15761">MAPASPRDPAGDRTCDAAGEPATAPAEDTDRRKTELRRRLRARRTTLAATPDRARRDAALVTNLCRYLDSLDADDTGGGRPAAVAAFAPLPGEPGGADLPDRLAATGRQVWLPVVDAPGRPLRWLPDVGPDHRRTAAYGIREPVPVPS</sequence>
<organism evidence="2 3">
    <name type="scientific">Corynebacterium nuruki</name>
    <dbReference type="NCBI Taxonomy" id="1032851"/>
    <lineage>
        <taxon>Bacteria</taxon>
        <taxon>Bacillati</taxon>
        <taxon>Actinomycetota</taxon>
        <taxon>Actinomycetes</taxon>
        <taxon>Mycobacteriales</taxon>
        <taxon>Corynebacteriaceae</taxon>
        <taxon>Corynebacterium</taxon>
    </lineage>
</organism>
<dbReference type="AlphaFoldDB" id="A0A3D4SXU6"/>
<dbReference type="SUPFAM" id="SSF100950">
    <property type="entry name" value="NagB/RpiA/CoA transferase-like"/>
    <property type="match status" value="1"/>
</dbReference>
<evidence type="ECO:0008006" key="4">
    <source>
        <dbReference type="Google" id="ProtNLM"/>
    </source>
</evidence>
<dbReference type="Proteomes" id="UP000261739">
    <property type="component" value="Unassembled WGS sequence"/>
</dbReference>
<protein>
    <recommendedName>
        <fullName evidence="4">5-formyltetrahydrofolate cyclo-ligase</fullName>
    </recommendedName>
</protein>
<dbReference type="InterPro" id="IPR024185">
    <property type="entry name" value="FTHF_cligase-like_sf"/>
</dbReference>
<dbReference type="EMBL" id="DQID01000133">
    <property type="protein sequence ID" value="HCT14106.1"/>
    <property type="molecule type" value="Genomic_DNA"/>
</dbReference>